<dbReference type="Gene3D" id="3.40.50.1110">
    <property type="entry name" value="SGNH hydrolase"/>
    <property type="match status" value="1"/>
</dbReference>
<feature type="transmembrane region" description="Helical" evidence="8">
    <location>
        <begin position="769"/>
        <end position="788"/>
    </location>
</feature>
<dbReference type="PANTHER" id="PTHR13533">
    <property type="entry name" value="N-ACETYLNEURAMINATE 9-O-ACETYLTRANSFERASE"/>
    <property type="match status" value="1"/>
</dbReference>
<evidence type="ECO:0000256" key="8">
    <source>
        <dbReference type="SAM" id="Phobius"/>
    </source>
</evidence>
<dbReference type="GO" id="GO:0005794">
    <property type="term" value="C:Golgi apparatus"/>
    <property type="evidence" value="ECO:0007669"/>
    <property type="project" value="UniProtKB-ARBA"/>
</dbReference>
<evidence type="ECO:0000256" key="1">
    <source>
        <dbReference type="ARBA" id="ARBA00004141"/>
    </source>
</evidence>
<keyword evidence="3" id="KW-0808">Transferase</keyword>
<keyword evidence="5 8" id="KW-1133">Transmembrane helix</keyword>
<dbReference type="Pfam" id="PF07779">
    <property type="entry name" value="Cas1_AcylT"/>
    <property type="match status" value="1"/>
</dbReference>
<keyword evidence="4 8" id="KW-0812">Transmembrane</keyword>
<comment type="subcellular location">
    <subcellularLocation>
        <location evidence="1">Membrane</location>
        <topology evidence="1">Multi-pass membrane protein</topology>
    </subcellularLocation>
</comment>
<organism evidence="10 11">
    <name type="scientific">Bemisia tabaci</name>
    <name type="common">Sweetpotato whitefly</name>
    <name type="synonym">Aleurodes tabaci</name>
    <dbReference type="NCBI Taxonomy" id="7038"/>
    <lineage>
        <taxon>Eukaryota</taxon>
        <taxon>Metazoa</taxon>
        <taxon>Ecdysozoa</taxon>
        <taxon>Arthropoda</taxon>
        <taxon>Hexapoda</taxon>
        <taxon>Insecta</taxon>
        <taxon>Pterygota</taxon>
        <taxon>Neoptera</taxon>
        <taxon>Paraneoptera</taxon>
        <taxon>Hemiptera</taxon>
        <taxon>Sternorrhyncha</taxon>
        <taxon>Aleyrodoidea</taxon>
        <taxon>Aleyrodidae</taxon>
        <taxon>Aleyrodinae</taxon>
        <taxon>Bemisia</taxon>
    </lineage>
</organism>
<feature type="transmembrane region" description="Helical" evidence="8">
    <location>
        <begin position="548"/>
        <end position="570"/>
    </location>
</feature>
<dbReference type="GO" id="GO:0016740">
    <property type="term" value="F:transferase activity"/>
    <property type="evidence" value="ECO:0007669"/>
    <property type="project" value="UniProtKB-KW"/>
</dbReference>
<feature type="transmembrane region" description="Helical" evidence="8">
    <location>
        <begin position="330"/>
        <end position="348"/>
    </location>
</feature>
<comment type="similarity">
    <text evidence="2">Belongs to the PC-esterase family. CASD1 subfamily.</text>
</comment>
<proteinExistence type="inferred from homology"/>
<feature type="transmembrane region" description="Helical" evidence="8">
    <location>
        <begin position="635"/>
        <end position="658"/>
    </location>
</feature>
<protein>
    <recommendedName>
        <fullName evidence="9">Cas1p 10 TM acyl transferase domain-containing protein</fullName>
    </recommendedName>
</protein>
<feature type="transmembrane region" description="Helical" evidence="8">
    <location>
        <begin position="483"/>
        <end position="503"/>
    </location>
</feature>
<dbReference type="AlphaFoldDB" id="A0A9N9ZWQ3"/>
<dbReference type="GO" id="GO:0005975">
    <property type="term" value="P:carbohydrate metabolic process"/>
    <property type="evidence" value="ECO:0007669"/>
    <property type="project" value="UniProtKB-ARBA"/>
</dbReference>
<dbReference type="InterPro" id="IPR012419">
    <property type="entry name" value="Cas1_AcylTrans_dom"/>
</dbReference>
<accession>A0A9N9ZWQ3</accession>
<evidence type="ECO:0000256" key="7">
    <source>
        <dbReference type="ARBA" id="ARBA00023180"/>
    </source>
</evidence>
<feature type="transmembrane region" description="Helical" evidence="8">
    <location>
        <begin position="458"/>
        <end position="477"/>
    </location>
</feature>
<feature type="transmembrane region" description="Helical" evidence="8">
    <location>
        <begin position="360"/>
        <end position="380"/>
    </location>
</feature>
<dbReference type="EMBL" id="OU963862">
    <property type="protein sequence ID" value="CAH0380712.1"/>
    <property type="molecule type" value="Genomic_DNA"/>
</dbReference>
<reference evidence="10" key="1">
    <citation type="submission" date="2021-12" db="EMBL/GenBank/DDBJ databases">
        <authorList>
            <person name="King R."/>
        </authorList>
    </citation>
    <scope>NUCLEOTIDE SEQUENCE</scope>
</reference>
<name>A0A9N9ZWQ3_BEMTA</name>
<dbReference type="KEGG" id="btab:109039562"/>
<evidence type="ECO:0000256" key="3">
    <source>
        <dbReference type="ARBA" id="ARBA00022679"/>
    </source>
</evidence>
<dbReference type="GO" id="GO:0016020">
    <property type="term" value="C:membrane"/>
    <property type="evidence" value="ECO:0007669"/>
    <property type="project" value="UniProtKB-SubCell"/>
</dbReference>
<keyword evidence="7" id="KW-0325">Glycoprotein</keyword>
<sequence>MVVDNADVECLLPESKKHGKPVNEIVKHINGPNIKIFAVLLVSSFILYHGLLHTIYGMDSCTWLFSDGRVRGDMGWQPYGCMLHQYTKLDTNRCFKYLAFWGRMNHFVFMGDSRLRGLYQEFVKQFQPSIPGTSDISKKPIHSDLNFADASLKLVVEFIWSPFASKRMTQHLMRWQNQGPSVIIMNSGSWAIKQSNGSLEVVNEYAANISRLVHLFDGLTNQKTRAIWLLQEPVNEEKLSPARMAITNMMIDRYNAAAMEVLQHSAVEVWSSSRLIAQVHMDEISDGIHLGPKTLSTDVQLLLNAYCDDHMNFDDGTCCSSSEPYTTLQVMTFSALFVCFLIGCTLAIRHTKYDYNSSGIYVITTSLAKLGLIMAYFYLCDRTNFFMKENKYYSPVSFWLPIAYVLALGLFFTEDSRYTKVLHKDQTDEWKGWMQFVILIYHFTGASKVLPIYNHIRVLVSAYLFLTGYGHFIYFWHRTDVGVVRFFQVLFRMNFMAVTLCFCMNRPYQFYYFVPLVSFWFSMLYLVLLTPPRVTAMSCEANPLHYLYLAIKIIVFFSLIVILYMSEVFFEKVFVTRPWKALFVTTDDDIHEWWFRWKLDRYSTAYGAVFALALMVAQRYNLVDDNNHSNLFSPRVAICLALTALAGIIANTIFTLLCSNKPECNEVHSYTVFVPIISYIALRNLSGILRTRYSSLFAWFGRISLELFIGQYHIWLAADSYGVLVIIPRYPVLNALVTLFIFVCASHEIHNITLKLLPFAVPYDWRLAVRNISIFLFILMPIAIYDGMF</sequence>
<feature type="transmembrane region" description="Helical" evidence="8">
    <location>
        <begin position="605"/>
        <end position="623"/>
    </location>
</feature>
<feature type="transmembrane region" description="Helical" evidence="8">
    <location>
        <begin position="432"/>
        <end position="451"/>
    </location>
</feature>
<keyword evidence="6 8" id="KW-0472">Membrane</keyword>
<evidence type="ECO:0000256" key="6">
    <source>
        <dbReference type="ARBA" id="ARBA00023136"/>
    </source>
</evidence>
<gene>
    <name evidence="10" type="ORF">BEMITA_LOCUS432</name>
</gene>
<evidence type="ECO:0000256" key="2">
    <source>
        <dbReference type="ARBA" id="ARBA00010666"/>
    </source>
</evidence>
<feature type="transmembrane region" description="Helical" evidence="8">
    <location>
        <begin position="36"/>
        <end position="56"/>
    </location>
</feature>
<feature type="domain" description="Cas1p 10 TM acyl transferase" evidence="9">
    <location>
        <begin position="311"/>
        <end position="772"/>
    </location>
</feature>
<evidence type="ECO:0000313" key="11">
    <source>
        <dbReference type="Proteomes" id="UP001152759"/>
    </source>
</evidence>
<feature type="transmembrane region" description="Helical" evidence="8">
    <location>
        <begin position="392"/>
        <end position="412"/>
    </location>
</feature>
<feature type="transmembrane region" description="Helical" evidence="8">
    <location>
        <begin position="696"/>
        <end position="718"/>
    </location>
</feature>
<feature type="transmembrane region" description="Helical" evidence="8">
    <location>
        <begin position="510"/>
        <end position="528"/>
    </location>
</feature>
<keyword evidence="11" id="KW-1185">Reference proteome</keyword>
<feature type="transmembrane region" description="Helical" evidence="8">
    <location>
        <begin position="730"/>
        <end position="749"/>
    </location>
</feature>
<evidence type="ECO:0000256" key="4">
    <source>
        <dbReference type="ARBA" id="ARBA00022692"/>
    </source>
</evidence>
<dbReference type="Proteomes" id="UP001152759">
    <property type="component" value="Chromosome 1"/>
</dbReference>
<evidence type="ECO:0000256" key="5">
    <source>
        <dbReference type="ARBA" id="ARBA00022989"/>
    </source>
</evidence>
<dbReference type="PANTHER" id="PTHR13533:SF1">
    <property type="entry name" value="N-ACETYLNEURAMINATE 9-O-ACETYLTRANSFERASE"/>
    <property type="match status" value="1"/>
</dbReference>
<evidence type="ECO:0000313" key="10">
    <source>
        <dbReference type="EMBL" id="CAH0380712.1"/>
    </source>
</evidence>
<dbReference type="InterPro" id="IPR036514">
    <property type="entry name" value="SGNH_hydro_sf"/>
</dbReference>
<evidence type="ECO:0000259" key="9">
    <source>
        <dbReference type="Pfam" id="PF07779"/>
    </source>
</evidence>